<dbReference type="EMBL" id="HE681424">
    <property type="protein sequence ID" value="CCG19558.1"/>
    <property type="molecule type" value="Genomic_DNA"/>
</dbReference>
<name>I7J1K3_9BURK</name>
<protein>
    <submittedName>
        <fullName evidence="1">CRISPR associated Cys3 family protein</fullName>
    </submittedName>
</protein>
<sequence>MVLPTVLAFEKKIVPSDGLLFGSSWDSPEKLIPLKIIEKSVRGTISNFISNRSKDPLKRFANVENANLQTVDSCYLPFDCDTLVMKFTLKFLGKISTPSSCNNPEFSTNLQNKVRVIQEENIPELSTRYAINIANSRYLWRNRLGAEDIKVNVKAIYVSKSSSKSESKNFEFDSFDFGINSFDTEDEHIKDLAKLISLAFLDKLHYLILEVECRGKIGSSQEVYPSEELVPNKVDTKELKNTKSKILFEILGQAGMHSQKIGNAIRTIDTWYPNYNDFNFPIAIEPYGSVTSRSIALRNNKSNFYDLFIKFLDGKKIDKNDELYILAILIRGGILGGKKQS</sequence>
<dbReference type="HOGENOM" id="CLU_063672_0_0_4"/>
<reference evidence="1" key="1">
    <citation type="journal article" date="2012" name="Vet. Microbiol.">
        <title>Comparative genomic analyses of the Taylorellae.</title>
        <authorList>
            <person name="Hauser H."/>
            <person name="Richter D.C."/>
            <person name="van Tonder A."/>
            <person name="Clark L."/>
            <person name="Preston A."/>
        </authorList>
    </citation>
    <scope>NUCLEOTIDE SEQUENCE</scope>
    <source>
        <strain evidence="1">14/45</strain>
    </source>
</reference>
<proteinExistence type="predicted"/>
<dbReference type="AlphaFoldDB" id="I7J1K3"/>
<dbReference type="InterPro" id="IPR013399">
    <property type="entry name" value="CRISPR-assoc_prot_Csy3"/>
</dbReference>
<dbReference type="BioCyc" id="TASI1091495:G13GE-765-MONOMER"/>
<gene>
    <name evidence="1" type="ORF">KUM_0766</name>
</gene>
<dbReference type="RefSeq" id="WP_015551638.1">
    <property type="nucleotide sequence ID" value="NC_021033.1"/>
</dbReference>
<dbReference type="NCBIfam" id="TIGR02566">
    <property type="entry name" value="cas_Csy3"/>
    <property type="match status" value="1"/>
</dbReference>
<organism evidence="1">
    <name type="scientific">Taylorella asinigenitalis 14/45</name>
    <dbReference type="NCBI Taxonomy" id="1091495"/>
    <lineage>
        <taxon>Bacteria</taxon>
        <taxon>Pseudomonadati</taxon>
        <taxon>Pseudomonadota</taxon>
        <taxon>Betaproteobacteria</taxon>
        <taxon>Burkholderiales</taxon>
        <taxon>Alcaligenaceae</taxon>
        <taxon>Taylorella</taxon>
    </lineage>
</organism>
<dbReference type="KEGG" id="tat:KUM_0766"/>
<evidence type="ECO:0000313" key="1">
    <source>
        <dbReference type="EMBL" id="CCG19558.1"/>
    </source>
</evidence>
<accession>I7J1K3</accession>
<dbReference type="Pfam" id="PF09615">
    <property type="entry name" value="Cas_Csy3"/>
    <property type="match status" value="1"/>
</dbReference>